<name>A0A5J4KVS2_9ZZZZ</name>
<dbReference type="AlphaFoldDB" id="A0A5J4KVS2"/>
<dbReference type="EMBL" id="BLAB01000001">
    <property type="protein sequence ID" value="GER93688.1"/>
    <property type="molecule type" value="Genomic_DNA"/>
</dbReference>
<proteinExistence type="predicted"/>
<organism evidence="1">
    <name type="scientific">hot springs metagenome</name>
    <dbReference type="NCBI Taxonomy" id="433727"/>
    <lineage>
        <taxon>unclassified sequences</taxon>
        <taxon>metagenomes</taxon>
        <taxon>ecological metagenomes</taxon>
    </lineage>
</organism>
<comment type="caution">
    <text evidence="1">The sequence shown here is derived from an EMBL/GenBank/DDBJ whole genome shotgun (WGS) entry which is preliminary data.</text>
</comment>
<accession>A0A5J4KVS2</accession>
<protein>
    <submittedName>
        <fullName evidence="1">Uncharacterized protein</fullName>
    </submittedName>
</protein>
<reference evidence="1" key="1">
    <citation type="submission" date="2019-10" db="EMBL/GenBank/DDBJ databases">
        <title>Metagenomic sequencing of thiosulfate-disproportionating enrichment culture.</title>
        <authorList>
            <person name="Umezawa K."/>
            <person name="Kojima H."/>
            <person name="Fukui M."/>
        </authorList>
    </citation>
    <scope>NUCLEOTIDE SEQUENCE</scope>
    <source>
        <strain evidence="1">45J</strain>
    </source>
</reference>
<evidence type="ECO:0000313" key="1">
    <source>
        <dbReference type="EMBL" id="GER93688.1"/>
    </source>
</evidence>
<gene>
    <name evidence="1" type="ORF">A45J_1443</name>
</gene>
<sequence length="103" mass="12156">MKIRTALYLGLMSFILCTFAAQPVFPEDKNLEKSKTQILEDIETLRAGLFKTKECVAEAKTEAELERCREATKIRRFEEVQDKLFEMGMSREERRMKKSPREY</sequence>